<feature type="transmembrane region" description="Helical" evidence="2">
    <location>
        <begin position="274"/>
        <end position="298"/>
    </location>
</feature>
<name>A0ABP7WR68_9GAMM</name>
<feature type="transmembrane region" description="Helical" evidence="2">
    <location>
        <begin position="51"/>
        <end position="75"/>
    </location>
</feature>
<proteinExistence type="predicted"/>
<reference evidence="4" key="1">
    <citation type="journal article" date="2019" name="Int. J. Syst. Evol. Microbiol.">
        <title>The Global Catalogue of Microorganisms (GCM) 10K type strain sequencing project: providing services to taxonomists for standard genome sequencing and annotation.</title>
        <authorList>
            <consortium name="The Broad Institute Genomics Platform"/>
            <consortium name="The Broad Institute Genome Sequencing Center for Infectious Disease"/>
            <person name="Wu L."/>
            <person name="Ma J."/>
        </authorList>
    </citation>
    <scope>NUCLEOTIDE SEQUENCE [LARGE SCALE GENOMIC DNA]</scope>
    <source>
        <strain evidence="4">JCM 17304</strain>
    </source>
</reference>
<feature type="transmembrane region" description="Helical" evidence="2">
    <location>
        <begin position="192"/>
        <end position="212"/>
    </location>
</feature>
<evidence type="ECO:0000313" key="3">
    <source>
        <dbReference type="EMBL" id="GAA4094885.1"/>
    </source>
</evidence>
<evidence type="ECO:0000256" key="2">
    <source>
        <dbReference type="SAM" id="Phobius"/>
    </source>
</evidence>
<feature type="transmembrane region" description="Helical" evidence="2">
    <location>
        <begin position="449"/>
        <end position="468"/>
    </location>
</feature>
<gene>
    <name evidence="3" type="ORF">GCM10022414_18690</name>
</gene>
<dbReference type="EMBL" id="BAABDM010000003">
    <property type="protein sequence ID" value="GAA4094885.1"/>
    <property type="molecule type" value="Genomic_DNA"/>
</dbReference>
<keyword evidence="2" id="KW-0812">Transmembrane</keyword>
<keyword evidence="2" id="KW-1133">Transmembrane helix</keyword>
<feature type="region of interest" description="Disordered" evidence="1">
    <location>
        <begin position="613"/>
        <end position="635"/>
    </location>
</feature>
<feature type="transmembrane region" description="Helical" evidence="2">
    <location>
        <begin position="392"/>
        <end position="416"/>
    </location>
</feature>
<feature type="transmembrane region" description="Helical" evidence="2">
    <location>
        <begin position="232"/>
        <end position="254"/>
    </location>
</feature>
<sequence length="635" mass="70324">MAFDYGSIDIGLRNPFKMEGLVTTVRGAVVALMGLVLLVKAASIVRSEPVIGWIIVSFGIVLLGSGIAAASHGIFAMLRYFVGRSHPTSLAKNHSRTESSTSEGEEKYVAYKNKELTEMLVGRKNTTFIEPIGLIARLVHTIFPRLTYMPGPVRNIAQRIVGAWVVTLVALLAYAFVGFVSLAGFAGEIGTFVFPIYSIALVLYFLVIWRSAGRNIQRIPDKDIPGVGVGDLVLISVGAILLPVIIGLLIQYLLTSSDVTVTHVSEVLSNFPAAHTSLYLLGMFVAAVGMTGLVVIMLRKRLVHADPKVEVSELRENWQESVHPNEIFINLDNLVMANRRFKEVPNRVYQELEPTLNEQVEGKGKFYGEMTQEIQPKFIDVDLGLDFQRARLCGLIAGNIMRVINATLLIFIAFAIGDLYELVRGIDFKNDNFGLNDNLLYSISDNTALVLHMFMVFLIVKAFASVILNSVHCFYAEMQFESNLIYIKVEGTFTESKISTGTGIHDSTRSENTLVRSSITPWIIVCRVVSSTFAATGIRNLEYPRYILEMHKNEKELSDIRNDVVGFLKDRESIASITSNRDLQNASQIHEINNQSRAFAVQPSVALQRAENEAAGHLRQEAERQANGGFDDGRA</sequence>
<feature type="transmembrane region" description="Helical" evidence="2">
    <location>
        <begin position="20"/>
        <end position="39"/>
    </location>
</feature>
<dbReference type="Proteomes" id="UP001500392">
    <property type="component" value="Unassembled WGS sequence"/>
</dbReference>
<dbReference type="RefSeq" id="WP_344935056.1">
    <property type="nucleotide sequence ID" value="NZ_BAABDM010000003.1"/>
</dbReference>
<organism evidence="3 4">
    <name type="scientific">Zhongshania borealis</name>
    <dbReference type="NCBI Taxonomy" id="889488"/>
    <lineage>
        <taxon>Bacteria</taxon>
        <taxon>Pseudomonadati</taxon>
        <taxon>Pseudomonadota</taxon>
        <taxon>Gammaproteobacteria</taxon>
        <taxon>Cellvibrionales</taxon>
        <taxon>Spongiibacteraceae</taxon>
        <taxon>Zhongshania</taxon>
    </lineage>
</organism>
<evidence type="ECO:0000256" key="1">
    <source>
        <dbReference type="SAM" id="MobiDB-lite"/>
    </source>
</evidence>
<comment type="caution">
    <text evidence="3">The sequence shown here is derived from an EMBL/GenBank/DDBJ whole genome shotgun (WGS) entry which is preliminary data.</text>
</comment>
<protein>
    <submittedName>
        <fullName evidence="3">Uncharacterized protein</fullName>
    </submittedName>
</protein>
<feature type="transmembrane region" description="Helical" evidence="2">
    <location>
        <begin position="160"/>
        <end position="186"/>
    </location>
</feature>
<keyword evidence="2" id="KW-0472">Membrane</keyword>
<feature type="compositionally biased region" description="Basic and acidic residues" evidence="1">
    <location>
        <begin position="613"/>
        <end position="624"/>
    </location>
</feature>
<keyword evidence="4" id="KW-1185">Reference proteome</keyword>
<accession>A0ABP7WR68</accession>
<evidence type="ECO:0000313" key="4">
    <source>
        <dbReference type="Proteomes" id="UP001500392"/>
    </source>
</evidence>